<dbReference type="SUPFAM" id="SSF52279">
    <property type="entry name" value="Beta-D-glucan exohydrolase, C-terminal domain"/>
    <property type="match status" value="1"/>
</dbReference>
<evidence type="ECO:0000256" key="4">
    <source>
        <dbReference type="ARBA" id="ARBA00012744"/>
    </source>
</evidence>
<dbReference type="GO" id="GO:0009251">
    <property type="term" value="P:glucan catabolic process"/>
    <property type="evidence" value="ECO:0007669"/>
    <property type="project" value="TreeGrafter"/>
</dbReference>
<comment type="caution">
    <text evidence="12">The sequence shown here is derived from an EMBL/GenBank/DDBJ whole genome shotgun (WGS) entry which is preliminary data.</text>
</comment>
<dbReference type="InterPro" id="IPR036881">
    <property type="entry name" value="Glyco_hydro_3_C_sf"/>
</dbReference>
<keyword evidence="7 10" id="KW-0119">Carbohydrate metabolism</keyword>
<dbReference type="InterPro" id="IPR001764">
    <property type="entry name" value="Glyco_hydro_3_N"/>
</dbReference>
<dbReference type="EMBL" id="CAJPIJ010000183">
    <property type="protein sequence ID" value="CAG2005147.1"/>
    <property type="molecule type" value="Genomic_DNA"/>
</dbReference>
<keyword evidence="6" id="KW-0325">Glycoprotein</keyword>
<dbReference type="InterPro" id="IPR026891">
    <property type="entry name" value="Fn3-like"/>
</dbReference>
<name>A0A9N8RMP4_GIBZA</name>
<reference evidence="12" key="1">
    <citation type="submission" date="2021-03" db="EMBL/GenBank/DDBJ databases">
        <authorList>
            <person name="Alouane T."/>
            <person name="Langin T."/>
            <person name="Bonhomme L."/>
        </authorList>
    </citation>
    <scope>NUCLEOTIDE SEQUENCE</scope>
    <source>
        <strain evidence="12">MDC_Fg202</strain>
    </source>
</reference>
<dbReference type="Proteomes" id="UP000746612">
    <property type="component" value="Unassembled WGS sequence"/>
</dbReference>
<evidence type="ECO:0000256" key="7">
    <source>
        <dbReference type="ARBA" id="ARBA00023277"/>
    </source>
</evidence>
<dbReference type="Pfam" id="PF07691">
    <property type="entry name" value="PA14"/>
    <property type="match status" value="1"/>
</dbReference>
<dbReference type="Gene3D" id="2.60.40.10">
    <property type="entry name" value="Immunoglobulins"/>
    <property type="match status" value="1"/>
</dbReference>
<feature type="domain" description="PA14" evidence="11">
    <location>
        <begin position="418"/>
        <end position="571"/>
    </location>
</feature>
<evidence type="ECO:0000256" key="5">
    <source>
        <dbReference type="ARBA" id="ARBA00022801"/>
    </source>
</evidence>
<comment type="similarity">
    <text evidence="3 10">Belongs to the glycosyl hydrolase 3 family.</text>
</comment>
<dbReference type="Pfam" id="PF01915">
    <property type="entry name" value="Glyco_hydro_3_C"/>
    <property type="match status" value="1"/>
</dbReference>
<evidence type="ECO:0000256" key="3">
    <source>
        <dbReference type="ARBA" id="ARBA00005336"/>
    </source>
</evidence>
<dbReference type="PANTHER" id="PTHR42715:SF3">
    <property type="entry name" value="BETA-GLUCOSIDASE B-RELATED"/>
    <property type="match status" value="1"/>
</dbReference>
<dbReference type="InterPro" id="IPR037524">
    <property type="entry name" value="PA14/GLEYA"/>
</dbReference>
<dbReference type="EC" id="3.2.1.21" evidence="4 10"/>
<dbReference type="InterPro" id="IPR002772">
    <property type="entry name" value="Glyco_hydro_3_C"/>
</dbReference>
<dbReference type="InterPro" id="IPR011658">
    <property type="entry name" value="PA14_dom"/>
</dbReference>
<keyword evidence="8 10" id="KW-0326">Glycosidase</keyword>
<evidence type="ECO:0000259" key="11">
    <source>
        <dbReference type="PROSITE" id="PS51820"/>
    </source>
</evidence>
<evidence type="ECO:0000256" key="2">
    <source>
        <dbReference type="ARBA" id="ARBA00004987"/>
    </source>
</evidence>
<dbReference type="Gene3D" id="3.40.50.1700">
    <property type="entry name" value="Glycoside hydrolase family 3 C-terminal domain"/>
    <property type="match status" value="1"/>
</dbReference>
<organism evidence="12 13">
    <name type="scientific">Gibberella zeae</name>
    <name type="common">Wheat head blight fungus</name>
    <name type="synonym">Fusarium graminearum</name>
    <dbReference type="NCBI Taxonomy" id="5518"/>
    <lineage>
        <taxon>Eukaryota</taxon>
        <taxon>Fungi</taxon>
        <taxon>Dikarya</taxon>
        <taxon>Ascomycota</taxon>
        <taxon>Pezizomycotina</taxon>
        <taxon>Sordariomycetes</taxon>
        <taxon>Hypocreomycetidae</taxon>
        <taxon>Hypocreales</taxon>
        <taxon>Nectriaceae</taxon>
        <taxon>Fusarium</taxon>
    </lineage>
</organism>
<dbReference type="InterPro" id="IPR013783">
    <property type="entry name" value="Ig-like_fold"/>
</dbReference>
<dbReference type="InterPro" id="IPR017853">
    <property type="entry name" value="GH"/>
</dbReference>
<dbReference type="Pfam" id="PF14310">
    <property type="entry name" value="Fn3-like"/>
    <property type="match status" value="1"/>
</dbReference>
<evidence type="ECO:0000256" key="1">
    <source>
        <dbReference type="ARBA" id="ARBA00000448"/>
    </source>
</evidence>
<proteinExistence type="inferred from homology"/>
<dbReference type="AlphaFoldDB" id="A0A9N8RMP4"/>
<gene>
    <name evidence="12" type="ORF">MDCFG202_LOCUS496350</name>
</gene>
<comment type="pathway">
    <text evidence="2 10">Glycan metabolism; cellulose degradation.</text>
</comment>
<accession>A0A9N8RMP4</accession>
<dbReference type="SMART" id="SM01217">
    <property type="entry name" value="Fn3_like"/>
    <property type="match status" value="1"/>
</dbReference>
<evidence type="ECO:0000313" key="13">
    <source>
        <dbReference type="Proteomes" id="UP000746612"/>
    </source>
</evidence>
<dbReference type="Pfam" id="PF00933">
    <property type="entry name" value="Glyco_hydro_3"/>
    <property type="match status" value="1"/>
</dbReference>
<keyword evidence="9 10" id="KW-0624">Polysaccharide degradation</keyword>
<evidence type="ECO:0000256" key="10">
    <source>
        <dbReference type="RuleBase" id="RU361161"/>
    </source>
</evidence>
<comment type="catalytic activity">
    <reaction evidence="1 10">
        <text>Hydrolysis of terminal, non-reducing beta-D-glucosyl residues with release of beta-D-glucose.</text>
        <dbReference type="EC" id="3.2.1.21"/>
    </reaction>
</comment>
<dbReference type="SUPFAM" id="SSF51445">
    <property type="entry name" value="(Trans)glycosidases"/>
    <property type="match status" value="1"/>
</dbReference>
<dbReference type="PANTHER" id="PTHR42715">
    <property type="entry name" value="BETA-GLUCOSIDASE"/>
    <property type="match status" value="1"/>
</dbReference>
<dbReference type="PRINTS" id="PR00133">
    <property type="entry name" value="GLHYDRLASE3"/>
</dbReference>
<protein>
    <recommendedName>
        <fullName evidence="4 10">beta-glucosidase</fullName>
        <ecNumber evidence="4 10">3.2.1.21</ecNumber>
    </recommendedName>
</protein>
<dbReference type="Gene3D" id="2.60.120.260">
    <property type="entry name" value="Galactose-binding domain-like"/>
    <property type="match status" value="1"/>
</dbReference>
<evidence type="ECO:0000256" key="9">
    <source>
        <dbReference type="ARBA" id="ARBA00023326"/>
    </source>
</evidence>
<evidence type="ECO:0000256" key="6">
    <source>
        <dbReference type="ARBA" id="ARBA00023180"/>
    </source>
</evidence>
<dbReference type="InterPro" id="IPR036962">
    <property type="entry name" value="Glyco_hydro_3_N_sf"/>
</dbReference>
<dbReference type="PROSITE" id="PS00775">
    <property type="entry name" value="GLYCOSYL_HYDROL_F3"/>
    <property type="match status" value="1"/>
</dbReference>
<keyword evidence="5 10" id="KW-0378">Hydrolase</keyword>
<dbReference type="GO" id="GO:0008422">
    <property type="term" value="F:beta-glucosidase activity"/>
    <property type="evidence" value="ECO:0007669"/>
    <property type="project" value="UniProtKB-EC"/>
</dbReference>
<sequence length="851" mass="92720">MRSIDFISINMSSVDIQSILSSLTLEEKQLTFPLQISLLAGKDLWETVPIPSKGVPNVKTSDGPNGARGAAFAGGTSAACFPAACLMASTFDVDLAKRIGTALAEETHSKGARCLLAPTMCLHRHPLGGRNFESFSEDPLLTGKMAARVVEGLQEQGVSATIKHFAANEQETERLTVDETISERALRELYLRPFEIAVKEANPWAIMTSYNKVNGHHADSNQFLLKQVLRGDWGWDGLVMSDWGGVNSTAESLEAGLDLEMPGPTRWRNTEDVIAAIKAGKTSEETINERATHVLKFLERLNCFKDPTIPDERAINNPKHQALIREAGSKGIVLLKNQDNILPLSKEKVKGKKIALLGHAKIGLAHGGGSASVNAHYRITPWDALHEALGDSVEFSYAKGAHTFRMLPPISENVVDLDGNPGFTYKMFEPGNPEPIEVRSGHASSEVSLLSGFGFSNKDITLEGTFTAQETAKYYFTVSGLGPSKLAIDDKVVFEQKENCRDAMGFLFGGVNPPEFKVSLEAGRKYKLAMYTSPPVPKEGVDIGILEGRCGLRVGYMSEAEHDRDLLSEAIDVAKDADYAIVFTGHEPFWETEGQDQVSFNLPKDGSQDRLIAKVAEANPNTIVVNSTGVAIAMPWLDEIQGFVQTWFPGQECGNSIADVLTGAQTPEGHLTCTFPKRIEDCPAYGNFPGKHVDGELRVTYSEGVFIGYRYFDCLSADKVNFPFGFGLSYTTFDYSDLEVKESGDDYIASVKVSNTGKVTGAIAVQVYVGAAETRKGDPMKQLAAFAKVTLKPGESTKVDVPVRTRDFAFFDESVQKWVVNGGEYKFMIGRSAGDIALESKVTVGDKSFKP</sequence>
<dbReference type="Gene3D" id="3.20.20.300">
    <property type="entry name" value="Glycoside hydrolase, family 3, N-terminal domain"/>
    <property type="match status" value="1"/>
</dbReference>
<dbReference type="PROSITE" id="PS51820">
    <property type="entry name" value="PA14"/>
    <property type="match status" value="1"/>
</dbReference>
<dbReference type="InterPro" id="IPR050288">
    <property type="entry name" value="Cellulose_deg_GH3"/>
</dbReference>
<dbReference type="InterPro" id="IPR019800">
    <property type="entry name" value="Glyco_hydro_3_AS"/>
</dbReference>
<evidence type="ECO:0000313" key="12">
    <source>
        <dbReference type="EMBL" id="CAG2005147.1"/>
    </source>
</evidence>
<evidence type="ECO:0000256" key="8">
    <source>
        <dbReference type="ARBA" id="ARBA00023295"/>
    </source>
</evidence>
<dbReference type="FunFam" id="2.60.40.10:FF:000495">
    <property type="entry name" value="Periplasmic beta-glucosidase"/>
    <property type="match status" value="1"/>
</dbReference>